<gene>
    <name evidence="6" type="ORF">EDC14_1001219</name>
</gene>
<dbReference type="AlphaFoldDB" id="A0A4R1SCB5"/>
<reference evidence="6 7" key="1">
    <citation type="submission" date="2019-03" db="EMBL/GenBank/DDBJ databases">
        <title>Genomic Encyclopedia of Type Strains, Phase IV (KMG-IV): sequencing the most valuable type-strain genomes for metagenomic binning, comparative biology and taxonomic classification.</title>
        <authorList>
            <person name="Goeker M."/>
        </authorList>
    </citation>
    <scope>NUCLEOTIDE SEQUENCE [LARGE SCALE GENOMIC DNA]</scope>
    <source>
        <strain evidence="6 7">LX-B</strain>
    </source>
</reference>
<evidence type="ECO:0000256" key="1">
    <source>
        <dbReference type="ARBA" id="ARBA00005901"/>
    </source>
</evidence>
<dbReference type="GO" id="GO:0033178">
    <property type="term" value="C:proton-transporting two-sector ATPase complex, catalytic domain"/>
    <property type="evidence" value="ECO:0007669"/>
    <property type="project" value="InterPro"/>
</dbReference>
<keyword evidence="2" id="KW-0813">Transport</keyword>
<dbReference type="InterPro" id="IPR002842">
    <property type="entry name" value="ATPase_V1_Esu"/>
</dbReference>
<protein>
    <submittedName>
        <fullName evidence="6">Vacuolar-type H+-ATPase subunit E/Vma4</fullName>
    </submittedName>
</protein>
<keyword evidence="4" id="KW-0175">Coiled coil</keyword>
<feature type="region of interest" description="Disordered" evidence="5">
    <location>
        <begin position="144"/>
        <end position="166"/>
    </location>
</feature>
<evidence type="ECO:0000256" key="4">
    <source>
        <dbReference type="SAM" id="Coils"/>
    </source>
</evidence>
<accession>A0A4R1SCB5</accession>
<dbReference type="SUPFAM" id="SSF160527">
    <property type="entry name" value="V-type ATPase subunit E-like"/>
    <property type="match status" value="1"/>
</dbReference>
<organism evidence="6 7">
    <name type="scientific">Hydrogenispora ethanolica</name>
    <dbReference type="NCBI Taxonomy" id="1082276"/>
    <lineage>
        <taxon>Bacteria</taxon>
        <taxon>Bacillati</taxon>
        <taxon>Bacillota</taxon>
        <taxon>Hydrogenispora</taxon>
    </lineage>
</organism>
<comment type="caution">
    <text evidence="6">The sequence shown here is derived from an EMBL/GenBank/DDBJ whole genome shotgun (WGS) entry which is preliminary data.</text>
</comment>
<keyword evidence="7" id="KW-1185">Reference proteome</keyword>
<evidence type="ECO:0000256" key="3">
    <source>
        <dbReference type="ARBA" id="ARBA00023065"/>
    </source>
</evidence>
<keyword evidence="3" id="KW-0406">Ion transport</keyword>
<feature type="coiled-coil region" evidence="4">
    <location>
        <begin position="12"/>
        <end position="69"/>
    </location>
</feature>
<comment type="similarity">
    <text evidence="1">Belongs to the V-ATPase E subunit family.</text>
</comment>
<dbReference type="RefSeq" id="WP_132012325.1">
    <property type="nucleotide sequence ID" value="NZ_SLUN01000001.1"/>
</dbReference>
<evidence type="ECO:0000313" key="6">
    <source>
        <dbReference type="EMBL" id="TCL76934.1"/>
    </source>
</evidence>
<dbReference type="EMBL" id="SLUN01000001">
    <property type="protein sequence ID" value="TCL76934.1"/>
    <property type="molecule type" value="Genomic_DNA"/>
</dbReference>
<evidence type="ECO:0000313" key="7">
    <source>
        <dbReference type="Proteomes" id="UP000295008"/>
    </source>
</evidence>
<evidence type="ECO:0000256" key="5">
    <source>
        <dbReference type="SAM" id="MobiDB-lite"/>
    </source>
</evidence>
<evidence type="ECO:0000256" key="2">
    <source>
        <dbReference type="ARBA" id="ARBA00022448"/>
    </source>
</evidence>
<sequence>MNDIQALTGAILAKARQEAAEIAGEAEREAARIRDEAEQRAGERRAAAAATYRRKAEEIERRAKIAAELELRKRVLTAKHQLIQRALAGAREALAKLPAERRIEFFAQKLADAGRHGGGTVRGAGAAAEWQAIVQKANERIAASGSPSRLNLAPEPPEGEGGFVLSGPGYTVDGSYQALLEAAEEELVPQIAVALFPKERP</sequence>
<proteinExistence type="inferred from homology"/>
<dbReference type="Pfam" id="PF01991">
    <property type="entry name" value="vATP-synt_E"/>
    <property type="match status" value="1"/>
</dbReference>
<dbReference type="Gene3D" id="1.20.5.620">
    <property type="entry name" value="F1F0 ATP synthase subunit B, membrane domain"/>
    <property type="match status" value="1"/>
</dbReference>
<name>A0A4R1SCB5_HYDET</name>
<dbReference type="GO" id="GO:0046961">
    <property type="term" value="F:proton-transporting ATPase activity, rotational mechanism"/>
    <property type="evidence" value="ECO:0007669"/>
    <property type="project" value="InterPro"/>
</dbReference>
<dbReference type="Proteomes" id="UP000295008">
    <property type="component" value="Unassembled WGS sequence"/>
</dbReference>